<dbReference type="Gene3D" id="1.10.340.70">
    <property type="match status" value="1"/>
</dbReference>
<dbReference type="AlphaFoldDB" id="A0A6A6MZC3"/>
<comment type="caution">
    <text evidence="2">The sequence shown here is derived from an EMBL/GenBank/DDBJ whole genome shotgun (WGS) entry which is preliminary data.</text>
</comment>
<dbReference type="Proteomes" id="UP000467840">
    <property type="component" value="Chromosome 6"/>
</dbReference>
<evidence type="ECO:0000313" key="3">
    <source>
        <dbReference type="Proteomes" id="UP000467840"/>
    </source>
</evidence>
<dbReference type="InterPro" id="IPR041588">
    <property type="entry name" value="Integrase_H2C2"/>
</dbReference>
<name>A0A6A6MZC3_HEVBR</name>
<dbReference type="Gene3D" id="2.40.70.10">
    <property type="entry name" value="Acid Proteases"/>
    <property type="match status" value="1"/>
</dbReference>
<evidence type="ECO:0000313" key="2">
    <source>
        <dbReference type="EMBL" id="KAF2317776.1"/>
    </source>
</evidence>
<dbReference type="Pfam" id="PF17921">
    <property type="entry name" value="Integrase_H2C2"/>
    <property type="match status" value="1"/>
</dbReference>
<gene>
    <name evidence="2" type="ORF">GH714_041085</name>
</gene>
<evidence type="ECO:0000259" key="1">
    <source>
        <dbReference type="Pfam" id="PF17921"/>
    </source>
</evidence>
<proteinExistence type="predicted"/>
<dbReference type="InterPro" id="IPR021109">
    <property type="entry name" value="Peptidase_aspartic_dom_sf"/>
</dbReference>
<organism evidence="2 3">
    <name type="scientific">Hevea brasiliensis</name>
    <name type="common">Para rubber tree</name>
    <name type="synonym">Siphonia brasiliensis</name>
    <dbReference type="NCBI Taxonomy" id="3981"/>
    <lineage>
        <taxon>Eukaryota</taxon>
        <taxon>Viridiplantae</taxon>
        <taxon>Streptophyta</taxon>
        <taxon>Embryophyta</taxon>
        <taxon>Tracheophyta</taxon>
        <taxon>Spermatophyta</taxon>
        <taxon>Magnoliopsida</taxon>
        <taxon>eudicotyledons</taxon>
        <taxon>Gunneridae</taxon>
        <taxon>Pentapetalae</taxon>
        <taxon>rosids</taxon>
        <taxon>fabids</taxon>
        <taxon>Malpighiales</taxon>
        <taxon>Euphorbiaceae</taxon>
        <taxon>Crotonoideae</taxon>
        <taxon>Micrandreae</taxon>
        <taxon>Hevea</taxon>
    </lineage>
</organism>
<dbReference type="EMBL" id="JAAGAX010000004">
    <property type="protein sequence ID" value="KAF2317776.1"/>
    <property type="molecule type" value="Genomic_DNA"/>
</dbReference>
<feature type="domain" description="Integrase zinc-binding" evidence="1">
    <location>
        <begin position="134"/>
        <end position="183"/>
    </location>
</feature>
<sequence length="183" mass="20671">MHGLANNVAVRIGEWTGSINFSIIAMDDYACVLGMDFMDKVKAIPIPFANSLCFVENGGASMVPLKRKVELAAVTTQPNPSLLECIVEGLQHDPQAKLLLELIGQGKTHRFWRDDQGLVQTRWGAVFVPRWGYLRKQVISECHDTRWAGLPGAQRIQALVERRFYWPRMVDDIQLFVKTCLVC</sequence>
<accession>A0A6A6MZC3</accession>
<keyword evidence="3" id="KW-1185">Reference proteome</keyword>
<protein>
    <recommendedName>
        <fullName evidence="1">Integrase zinc-binding domain-containing protein</fullName>
    </recommendedName>
</protein>
<reference evidence="2 3" key="1">
    <citation type="journal article" date="2020" name="Mol. Plant">
        <title>The Chromosome-Based Rubber Tree Genome Provides New Insights into Spurge Genome Evolution and Rubber Biosynthesis.</title>
        <authorList>
            <person name="Liu J."/>
            <person name="Shi C."/>
            <person name="Shi C.C."/>
            <person name="Li W."/>
            <person name="Zhang Q.J."/>
            <person name="Zhang Y."/>
            <person name="Li K."/>
            <person name="Lu H.F."/>
            <person name="Shi C."/>
            <person name="Zhu S.T."/>
            <person name="Xiao Z.Y."/>
            <person name="Nan H."/>
            <person name="Yue Y."/>
            <person name="Zhu X.G."/>
            <person name="Wu Y."/>
            <person name="Hong X.N."/>
            <person name="Fan G.Y."/>
            <person name="Tong Y."/>
            <person name="Zhang D."/>
            <person name="Mao C.L."/>
            <person name="Liu Y.L."/>
            <person name="Hao S.J."/>
            <person name="Liu W.Q."/>
            <person name="Lv M.Q."/>
            <person name="Zhang H.B."/>
            <person name="Liu Y."/>
            <person name="Hu-Tang G.R."/>
            <person name="Wang J.P."/>
            <person name="Wang J.H."/>
            <person name="Sun Y.H."/>
            <person name="Ni S.B."/>
            <person name="Chen W.B."/>
            <person name="Zhang X.C."/>
            <person name="Jiao Y.N."/>
            <person name="Eichler E.E."/>
            <person name="Li G.H."/>
            <person name="Liu X."/>
            <person name="Gao L.Z."/>
        </authorList>
    </citation>
    <scope>NUCLEOTIDE SEQUENCE [LARGE SCALE GENOMIC DNA]</scope>
    <source>
        <strain evidence="3">cv. GT1</strain>
        <tissue evidence="2">Leaf</tissue>
    </source>
</reference>